<name>A0A2T7NV20_POMCA</name>
<gene>
    <name evidence="1" type="ORF">C0Q70_15517</name>
</gene>
<proteinExistence type="predicted"/>
<dbReference type="EMBL" id="PZQS01000009">
    <property type="protein sequence ID" value="PVD25020.1"/>
    <property type="molecule type" value="Genomic_DNA"/>
</dbReference>
<accession>A0A2T7NV20</accession>
<dbReference type="Proteomes" id="UP000245119">
    <property type="component" value="Linkage Group LG9"/>
</dbReference>
<evidence type="ECO:0008006" key="3">
    <source>
        <dbReference type="Google" id="ProtNLM"/>
    </source>
</evidence>
<dbReference type="Gene3D" id="1.10.1410.40">
    <property type="match status" value="1"/>
</dbReference>
<reference evidence="1 2" key="1">
    <citation type="submission" date="2018-04" db="EMBL/GenBank/DDBJ databases">
        <title>The genome of golden apple snail Pomacea canaliculata provides insight into stress tolerance and invasive adaptation.</title>
        <authorList>
            <person name="Liu C."/>
            <person name="Liu B."/>
            <person name="Ren Y."/>
            <person name="Zhang Y."/>
            <person name="Wang H."/>
            <person name="Li S."/>
            <person name="Jiang F."/>
            <person name="Yin L."/>
            <person name="Zhang G."/>
            <person name="Qian W."/>
            <person name="Fan W."/>
        </authorList>
    </citation>
    <scope>NUCLEOTIDE SEQUENCE [LARGE SCALE GENOMIC DNA]</scope>
    <source>
        <strain evidence="1">SZHN2017</strain>
        <tissue evidence="1">Muscle</tissue>
    </source>
</reference>
<keyword evidence="2" id="KW-1185">Reference proteome</keyword>
<dbReference type="AlphaFoldDB" id="A0A2T7NV20"/>
<evidence type="ECO:0000313" key="1">
    <source>
        <dbReference type="EMBL" id="PVD25020.1"/>
    </source>
</evidence>
<evidence type="ECO:0000313" key="2">
    <source>
        <dbReference type="Proteomes" id="UP000245119"/>
    </source>
</evidence>
<comment type="caution">
    <text evidence="1">The sequence shown here is derived from an EMBL/GenBank/DDBJ whole genome shotgun (WGS) entry which is preliminary data.</text>
</comment>
<organism evidence="1 2">
    <name type="scientific">Pomacea canaliculata</name>
    <name type="common">Golden apple snail</name>
    <dbReference type="NCBI Taxonomy" id="400727"/>
    <lineage>
        <taxon>Eukaryota</taxon>
        <taxon>Metazoa</taxon>
        <taxon>Spiralia</taxon>
        <taxon>Lophotrochozoa</taxon>
        <taxon>Mollusca</taxon>
        <taxon>Gastropoda</taxon>
        <taxon>Caenogastropoda</taxon>
        <taxon>Architaenioglossa</taxon>
        <taxon>Ampullarioidea</taxon>
        <taxon>Ampullariidae</taxon>
        <taxon>Pomacea</taxon>
    </lineage>
</organism>
<sequence>MTDRQTDRPGLCSDLLHSIVPQTQAGRFLIRLPTNARRLHQTLPREVRTSDGQLASPRKLHVTCARLWKTALMKHGVSDADITVSLAPGDLRFSIKLACGWHADLVPCLCLPEDDVLHDVDFHVDFSPRWQRRTLEGCVHSILATLLHFLERQNLPHFDLQPVNLWAALTPKQLAVARSALERLLTNENALISLLRRALVADGGESLDTECTLNVVAGHQRCVEWVCSGFPKPGADKKKNCKALAEAIDDCRRFPGLKEKMDESKCPTGLSWVQSDREDDCPRKRGHVPTVPKDMRVVNSARKILSRVLAQLLCRLKATLSGLEK</sequence>
<dbReference type="OrthoDB" id="6054650at2759"/>
<protein>
    <recommendedName>
        <fullName evidence="3">Mab-21-like HhH/H2TH-like domain-containing protein</fullName>
    </recommendedName>
</protein>